<sequence>MIKFFRKIRYELMERNKTGKYLKYAIGEIILVVIGILIALSLNNLNELRKQEQTKQSYFNQLLIDIDKDTTVIANYIFRIKKSISTYESYLNMFKTPDLSSEEIIVKLKEVEVSFPVLRFNTNTSEVLISTGDIKLMPAEIRNVLMDLKRTKILISDLQIQNDAEYLRMLMNARQLGFGTYNSRLDNQPKHAEFLKLSENNREAIIILEAAFRLKNFSETSRVDLLKRILTYLETLKIKITKAQQRV</sequence>
<keyword evidence="1" id="KW-0812">Transmembrane</keyword>
<evidence type="ECO:0000313" key="2">
    <source>
        <dbReference type="EMBL" id="MFC4721760.1"/>
    </source>
</evidence>
<dbReference type="InterPro" id="IPR045749">
    <property type="entry name" value="DUF6090"/>
</dbReference>
<organism evidence="2 3">
    <name type="scientific">Geojedonia litorea</name>
    <dbReference type="NCBI Taxonomy" id="1268269"/>
    <lineage>
        <taxon>Bacteria</taxon>
        <taxon>Pseudomonadati</taxon>
        <taxon>Bacteroidota</taxon>
        <taxon>Flavobacteriia</taxon>
        <taxon>Flavobacteriales</taxon>
        <taxon>Flavobacteriaceae</taxon>
        <taxon>Geojedonia</taxon>
    </lineage>
</organism>
<keyword evidence="1" id="KW-1133">Transmembrane helix</keyword>
<dbReference type="RefSeq" id="WP_387961690.1">
    <property type="nucleotide sequence ID" value="NZ_JBHSGP010000008.1"/>
</dbReference>
<accession>A0ABV9N425</accession>
<gene>
    <name evidence="2" type="ORF">ACFO5O_05485</name>
</gene>
<name>A0ABV9N425_9FLAO</name>
<dbReference type="Pfam" id="PF19578">
    <property type="entry name" value="DUF6090"/>
    <property type="match status" value="1"/>
</dbReference>
<comment type="caution">
    <text evidence="2">The sequence shown here is derived from an EMBL/GenBank/DDBJ whole genome shotgun (WGS) entry which is preliminary data.</text>
</comment>
<dbReference type="EMBL" id="JBHSGP010000008">
    <property type="protein sequence ID" value="MFC4721760.1"/>
    <property type="molecule type" value="Genomic_DNA"/>
</dbReference>
<evidence type="ECO:0000313" key="3">
    <source>
        <dbReference type="Proteomes" id="UP001595953"/>
    </source>
</evidence>
<evidence type="ECO:0000256" key="1">
    <source>
        <dbReference type="SAM" id="Phobius"/>
    </source>
</evidence>
<feature type="transmembrane region" description="Helical" evidence="1">
    <location>
        <begin position="21"/>
        <end position="42"/>
    </location>
</feature>
<dbReference type="Proteomes" id="UP001595953">
    <property type="component" value="Unassembled WGS sequence"/>
</dbReference>
<keyword evidence="3" id="KW-1185">Reference proteome</keyword>
<proteinExistence type="predicted"/>
<keyword evidence="1" id="KW-0472">Membrane</keyword>
<reference evidence="3" key="1">
    <citation type="journal article" date="2019" name="Int. J. Syst. Evol. Microbiol.">
        <title>The Global Catalogue of Microorganisms (GCM) 10K type strain sequencing project: providing services to taxonomists for standard genome sequencing and annotation.</title>
        <authorList>
            <consortium name="The Broad Institute Genomics Platform"/>
            <consortium name="The Broad Institute Genome Sequencing Center for Infectious Disease"/>
            <person name="Wu L."/>
            <person name="Ma J."/>
        </authorList>
    </citation>
    <scope>NUCLEOTIDE SEQUENCE [LARGE SCALE GENOMIC DNA]</scope>
    <source>
        <strain evidence="3">CCUG 63682</strain>
    </source>
</reference>
<protein>
    <submittedName>
        <fullName evidence="2">DUF6090 family protein</fullName>
    </submittedName>
</protein>